<evidence type="ECO:0000256" key="1">
    <source>
        <dbReference type="ARBA" id="ARBA00022553"/>
    </source>
</evidence>
<evidence type="ECO:0000313" key="5">
    <source>
        <dbReference type="Proteomes" id="UP000318834"/>
    </source>
</evidence>
<organism evidence="4 5">
    <name type="scientific">Candidatus Segetimicrobium genomatis</name>
    <dbReference type="NCBI Taxonomy" id="2569760"/>
    <lineage>
        <taxon>Bacteria</taxon>
        <taxon>Bacillati</taxon>
        <taxon>Candidatus Sysuimicrobiota</taxon>
        <taxon>Candidatus Sysuimicrobiia</taxon>
        <taxon>Candidatus Sysuimicrobiales</taxon>
        <taxon>Candidatus Segetimicrobiaceae</taxon>
        <taxon>Candidatus Segetimicrobium</taxon>
    </lineage>
</organism>
<dbReference type="Pfam" id="PF00072">
    <property type="entry name" value="Response_reg"/>
    <property type="match status" value="1"/>
</dbReference>
<feature type="domain" description="Response regulatory" evidence="3">
    <location>
        <begin position="6"/>
        <end position="122"/>
    </location>
</feature>
<evidence type="ECO:0000256" key="2">
    <source>
        <dbReference type="PROSITE-ProRule" id="PRU00169"/>
    </source>
</evidence>
<dbReference type="Gene3D" id="3.40.50.2300">
    <property type="match status" value="1"/>
</dbReference>
<proteinExistence type="predicted"/>
<feature type="modified residue" description="4-aspartylphosphate" evidence="2">
    <location>
        <position position="55"/>
    </location>
</feature>
<evidence type="ECO:0000259" key="3">
    <source>
        <dbReference type="PROSITE" id="PS50110"/>
    </source>
</evidence>
<name>A0A537IHF8_9BACT</name>
<dbReference type="SMART" id="SM00448">
    <property type="entry name" value="REC"/>
    <property type="match status" value="1"/>
</dbReference>
<dbReference type="PANTHER" id="PTHR44591:SF3">
    <property type="entry name" value="RESPONSE REGULATORY DOMAIN-CONTAINING PROTEIN"/>
    <property type="match status" value="1"/>
</dbReference>
<dbReference type="InterPro" id="IPR050595">
    <property type="entry name" value="Bact_response_regulator"/>
</dbReference>
<dbReference type="Proteomes" id="UP000318834">
    <property type="component" value="Unassembled WGS sequence"/>
</dbReference>
<protein>
    <submittedName>
        <fullName evidence="4">Response regulator</fullName>
    </submittedName>
</protein>
<dbReference type="AlphaFoldDB" id="A0A537IHF8"/>
<evidence type="ECO:0000313" key="4">
    <source>
        <dbReference type="EMBL" id="TMI70710.1"/>
    </source>
</evidence>
<accession>A0A537IHF8</accession>
<sequence length="192" mass="21910">MPNLISVLVVDDDPVSSAQLGALATAAGYDVKSAYNGREAWELLQLARVPIVISDWYMPEMDGPELCRRIRARTREPYSYFILVTSRGGKQQYLAGMEAGADDFIAKPVDPDELRARLKVAERILGLRKEIEQLEVLLPICSYCKRIRNDKEEWEPLETYIERHFETLLSHGICPDCYTKYVQPQLDRDTSA</sequence>
<dbReference type="EMBL" id="VBAP01000138">
    <property type="protein sequence ID" value="TMI70710.1"/>
    <property type="molecule type" value="Genomic_DNA"/>
</dbReference>
<dbReference type="SUPFAM" id="SSF52172">
    <property type="entry name" value="CheY-like"/>
    <property type="match status" value="1"/>
</dbReference>
<reference evidence="4 5" key="1">
    <citation type="journal article" date="2019" name="Nat. Microbiol.">
        <title>Mediterranean grassland soil C-N compound turnover is dependent on rainfall and depth, and is mediated by genomically divergent microorganisms.</title>
        <authorList>
            <person name="Diamond S."/>
            <person name="Andeer P.F."/>
            <person name="Li Z."/>
            <person name="Crits-Christoph A."/>
            <person name="Burstein D."/>
            <person name="Anantharaman K."/>
            <person name="Lane K.R."/>
            <person name="Thomas B.C."/>
            <person name="Pan C."/>
            <person name="Northen T.R."/>
            <person name="Banfield J.F."/>
        </authorList>
    </citation>
    <scope>NUCLEOTIDE SEQUENCE [LARGE SCALE GENOMIC DNA]</scope>
    <source>
        <strain evidence="4">NP_8</strain>
    </source>
</reference>
<keyword evidence="1 2" id="KW-0597">Phosphoprotein</keyword>
<dbReference type="InterPro" id="IPR001789">
    <property type="entry name" value="Sig_transdc_resp-reg_receiver"/>
</dbReference>
<dbReference type="PROSITE" id="PS50110">
    <property type="entry name" value="RESPONSE_REGULATORY"/>
    <property type="match status" value="1"/>
</dbReference>
<dbReference type="PANTHER" id="PTHR44591">
    <property type="entry name" value="STRESS RESPONSE REGULATOR PROTEIN 1"/>
    <property type="match status" value="1"/>
</dbReference>
<comment type="caution">
    <text evidence="4">The sequence shown here is derived from an EMBL/GenBank/DDBJ whole genome shotgun (WGS) entry which is preliminary data.</text>
</comment>
<dbReference type="InterPro" id="IPR011006">
    <property type="entry name" value="CheY-like_superfamily"/>
</dbReference>
<dbReference type="GO" id="GO:0000160">
    <property type="term" value="P:phosphorelay signal transduction system"/>
    <property type="evidence" value="ECO:0007669"/>
    <property type="project" value="InterPro"/>
</dbReference>
<gene>
    <name evidence="4" type="ORF">E6H05_13455</name>
</gene>